<protein>
    <submittedName>
        <fullName evidence="3">NAD(P)-dependent dehydrogenase (Short-subunit alcohol dehydrogenase family)</fullName>
    </submittedName>
</protein>
<dbReference type="PRINTS" id="PR00081">
    <property type="entry name" value="GDHRDH"/>
</dbReference>
<evidence type="ECO:0000313" key="4">
    <source>
        <dbReference type="Proteomes" id="UP001160334"/>
    </source>
</evidence>
<keyword evidence="2" id="KW-0560">Oxidoreductase</keyword>
<dbReference type="SUPFAM" id="SSF51735">
    <property type="entry name" value="NAD(P)-binding Rossmann-fold domains"/>
    <property type="match status" value="1"/>
</dbReference>
<dbReference type="PRINTS" id="PR00080">
    <property type="entry name" value="SDRFAMILY"/>
</dbReference>
<dbReference type="InterPro" id="IPR002347">
    <property type="entry name" value="SDR_fam"/>
</dbReference>
<dbReference type="RefSeq" id="WP_280759288.1">
    <property type="nucleotide sequence ID" value="NZ_JARXVC010000002.1"/>
</dbReference>
<dbReference type="Pfam" id="PF13561">
    <property type="entry name" value="adh_short_C2"/>
    <property type="match status" value="1"/>
</dbReference>
<dbReference type="EMBL" id="JARXVC010000002">
    <property type="protein sequence ID" value="MDH6279935.1"/>
    <property type="molecule type" value="Genomic_DNA"/>
</dbReference>
<keyword evidence="4" id="KW-1185">Reference proteome</keyword>
<accession>A0ABT6M7N2</accession>
<evidence type="ECO:0000256" key="1">
    <source>
        <dbReference type="ARBA" id="ARBA00006484"/>
    </source>
</evidence>
<evidence type="ECO:0000313" key="3">
    <source>
        <dbReference type="EMBL" id="MDH6279935.1"/>
    </source>
</evidence>
<reference evidence="3 4" key="1">
    <citation type="submission" date="2023-04" db="EMBL/GenBank/DDBJ databases">
        <title>Forest soil microbial communities from Buena Vista Peninsula, Colon Province, Panama.</title>
        <authorList>
            <person name="Bouskill N."/>
        </authorList>
    </citation>
    <scope>NUCLEOTIDE SEQUENCE [LARGE SCALE GENOMIC DNA]</scope>
    <source>
        <strain evidence="3 4">CFH S0262</strain>
    </source>
</reference>
<dbReference type="InterPro" id="IPR036291">
    <property type="entry name" value="NAD(P)-bd_dom_sf"/>
</dbReference>
<comment type="similarity">
    <text evidence="1">Belongs to the short-chain dehydrogenases/reductases (SDR) family.</text>
</comment>
<dbReference type="Gene3D" id="3.40.50.720">
    <property type="entry name" value="NAD(P)-binding Rossmann-like Domain"/>
    <property type="match status" value="1"/>
</dbReference>
<dbReference type="CDD" id="cd05233">
    <property type="entry name" value="SDR_c"/>
    <property type="match status" value="1"/>
</dbReference>
<evidence type="ECO:0000256" key="2">
    <source>
        <dbReference type="ARBA" id="ARBA00023002"/>
    </source>
</evidence>
<organism evidence="3 4">
    <name type="scientific">Prescottella agglutinans</name>
    <dbReference type="NCBI Taxonomy" id="1644129"/>
    <lineage>
        <taxon>Bacteria</taxon>
        <taxon>Bacillati</taxon>
        <taxon>Actinomycetota</taxon>
        <taxon>Actinomycetes</taxon>
        <taxon>Mycobacteriales</taxon>
        <taxon>Nocardiaceae</taxon>
        <taxon>Prescottella</taxon>
    </lineage>
</organism>
<dbReference type="PANTHER" id="PTHR43639">
    <property type="entry name" value="OXIDOREDUCTASE, SHORT-CHAIN DEHYDROGENASE/REDUCTASE FAMILY (AFU_ORTHOLOGUE AFUA_5G02870)"/>
    <property type="match status" value="1"/>
</dbReference>
<dbReference type="PANTHER" id="PTHR43639:SF1">
    <property type="entry name" value="SHORT-CHAIN DEHYDROGENASE_REDUCTASE FAMILY PROTEIN"/>
    <property type="match status" value="1"/>
</dbReference>
<dbReference type="Proteomes" id="UP001160334">
    <property type="component" value="Unassembled WGS sequence"/>
</dbReference>
<comment type="caution">
    <text evidence="3">The sequence shown here is derived from an EMBL/GenBank/DDBJ whole genome shotgun (WGS) entry which is preliminary data.</text>
</comment>
<gene>
    <name evidence="3" type="ORF">M2280_001144</name>
</gene>
<name>A0ABT6M7N2_9NOCA</name>
<sequence>MNSQAHKVAVITGASQGIGAGVVDAYRALGYSVVATSRSIAPSADPDLLTVQGDIADPATAARVVGAGLERFGRIDTLVNNAGLFVAKPFVEYTPDEYDSVTAVNLAGAFRITQEAIKAMLARSAGHVVNITSSLVDNADSRVPSVLASLTKGAWQSATKSLAIEHATTGIRVNAVSPGAIRTPMHAQETYDGLADLQPMGRLGDISDIVDAILYLETAQFVTGEILHVDGGVSAGHRS</sequence>
<proteinExistence type="inferred from homology"/>